<dbReference type="InterPro" id="IPR027417">
    <property type="entry name" value="P-loop_NTPase"/>
</dbReference>
<dbReference type="GO" id="GO:0004176">
    <property type="term" value="F:ATP-dependent peptidase activity"/>
    <property type="evidence" value="ECO:0007669"/>
    <property type="project" value="UniProtKB-UniRule"/>
</dbReference>
<evidence type="ECO:0000256" key="2">
    <source>
        <dbReference type="ARBA" id="ARBA00022490"/>
    </source>
</evidence>
<evidence type="ECO:0000256" key="1">
    <source>
        <dbReference type="ARBA" id="ARBA00004496"/>
    </source>
</evidence>
<dbReference type="InterPro" id="IPR020568">
    <property type="entry name" value="Ribosomal_Su5_D2-typ_SF"/>
</dbReference>
<keyword evidence="6 10" id="KW-0720">Serine protease</keyword>
<dbReference type="EMBL" id="QFNK01000138">
    <property type="protein sequence ID" value="PZO85749.1"/>
    <property type="molecule type" value="Genomic_DNA"/>
</dbReference>
<dbReference type="InterPro" id="IPR008268">
    <property type="entry name" value="Peptidase_S16_AS"/>
</dbReference>
<dbReference type="InterPro" id="IPR004815">
    <property type="entry name" value="Lon_bac/euk-typ"/>
</dbReference>
<evidence type="ECO:0000256" key="4">
    <source>
        <dbReference type="ARBA" id="ARBA00022741"/>
    </source>
</evidence>
<dbReference type="Pfam" id="PF02190">
    <property type="entry name" value="LON_substr_bdg"/>
    <property type="match status" value="1"/>
</dbReference>
<comment type="subcellular location">
    <subcellularLocation>
        <location evidence="1 10 11">Cytoplasm</location>
    </subcellularLocation>
</comment>
<dbReference type="Gene3D" id="2.30.130.40">
    <property type="entry name" value="LON domain-like"/>
    <property type="match status" value="1"/>
</dbReference>
<keyword evidence="4 10" id="KW-0547">Nucleotide-binding</keyword>
<evidence type="ECO:0000256" key="10">
    <source>
        <dbReference type="HAMAP-Rule" id="MF_01973"/>
    </source>
</evidence>
<dbReference type="FunFam" id="1.20.5.5270:FF:000002">
    <property type="entry name" value="Lon protease homolog"/>
    <property type="match status" value="1"/>
</dbReference>
<dbReference type="InterPro" id="IPR003111">
    <property type="entry name" value="Lon_prtase_N"/>
</dbReference>
<dbReference type="PRINTS" id="PR00830">
    <property type="entry name" value="ENDOLAPTASE"/>
</dbReference>
<evidence type="ECO:0000256" key="15">
    <source>
        <dbReference type="RuleBase" id="RU000591"/>
    </source>
</evidence>
<evidence type="ECO:0000256" key="11">
    <source>
        <dbReference type="PIRNR" id="PIRNR001174"/>
    </source>
</evidence>
<gene>
    <name evidence="10" type="primary">lon</name>
    <name evidence="19" type="ORF">DI626_07205</name>
</gene>
<dbReference type="InterPro" id="IPR003959">
    <property type="entry name" value="ATPase_AAA_core"/>
</dbReference>
<dbReference type="PROSITE" id="PS01046">
    <property type="entry name" value="LON_SER"/>
    <property type="match status" value="1"/>
</dbReference>
<dbReference type="InterPro" id="IPR008269">
    <property type="entry name" value="Lon_proteolytic"/>
</dbReference>
<comment type="subunit">
    <text evidence="10 11">Homohexamer. Organized in a ring with a central cavity.</text>
</comment>
<dbReference type="SUPFAM" id="SSF52540">
    <property type="entry name" value="P-loop containing nucleoside triphosphate hydrolases"/>
    <property type="match status" value="1"/>
</dbReference>
<evidence type="ECO:0000259" key="18">
    <source>
        <dbReference type="PROSITE" id="PS51787"/>
    </source>
</evidence>
<dbReference type="NCBIfam" id="TIGR00763">
    <property type="entry name" value="lon"/>
    <property type="match status" value="1"/>
</dbReference>
<protein>
    <recommendedName>
        <fullName evidence="10 11">Lon protease</fullName>
        <ecNumber evidence="10 11">3.4.21.53</ecNumber>
    </recommendedName>
    <alternativeName>
        <fullName evidence="10">ATP-dependent protease La</fullName>
    </alternativeName>
</protein>
<evidence type="ECO:0000256" key="5">
    <source>
        <dbReference type="ARBA" id="ARBA00022801"/>
    </source>
</evidence>
<dbReference type="InterPro" id="IPR046336">
    <property type="entry name" value="Lon_prtase_N_sf"/>
</dbReference>
<evidence type="ECO:0000256" key="16">
    <source>
        <dbReference type="SAM" id="MobiDB-lite"/>
    </source>
</evidence>
<accession>A0A2W4ZZY2</accession>
<dbReference type="GO" id="GO:0034605">
    <property type="term" value="P:cellular response to heat"/>
    <property type="evidence" value="ECO:0007669"/>
    <property type="project" value="UniProtKB-UniRule"/>
</dbReference>
<proteinExistence type="evidence at transcript level"/>
<feature type="domain" description="Lon N-terminal" evidence="18">
    <location>
        <begin position="11"/>
        <end position="204"/>
    </location>
</feature>
<evidence type="ECO:0000256" key="3">
    <source>
        <dbReference type="ARBA" id="ARBA00022670"/>
    </source>
</evidence>
<dbReference type="GO" id="GO:0004252">
    <property type="term" value="F:serine-type endopeptidase activity"/>
    <property type="evidence" value="ECO:0007669"/>
    <property type="project" value="UniProtKB-UniRule"/>
</dbReference>
<feature type="active site" evidence="10 12">
    <location>
        <position position="722"/>
    </location>
</feature>
<dbReference type="NCBIfam" id="NF008053">
    <property type="entry name" value="PRK10787.1"/>
    <property type="match status" value="1"/>
</dbReference>
<comment type="function">
    <text evidence="10">ATP-dependent serine protease that mediates the selective degradation of mutant and abnormal proteins as well as certain short-lived regulatory proteins. Required for cellular homeostasis and for survival from DNA damage and developmental changes induced by stress. Degrades polypeptides processively to yield small peptide fragments that are 5 to 10 amino acids long. Binds to DNA in a double-stranded, site-specific manner.</text>
</comment>
<dbReference type="InterPro" id="IPR015947">
    <property type="entry name" value="PUA-like_sf"/>
</dbReference>
<dbReference type="Gene3D" id="1.20.58.1480">
    <property type="match status" value="1"/>
</dbReference>
<keyword evidence="8 10" id="KW-0346">Stress response</keyword>
<dbReference type="Pfam" id="PF00004">
    <property type="entry name" value="AAA"/>
    <property type="match status" value="1"/>
</dbReference>
<keyword evidence="7 10" id="KW-0067">ATP-binding</keyword>
<feature type="binding site" evidence="10 13">
    <location>
        <begin position="356"/>
        <end position="363"/>
    </location>
    <ligand>
        <name>ATP</name>
        <dbReference type="ChEBI" id="CHEBI:30616"/>
    </ligand>
</feature>
<dbReference type="Gene3D" id="1.10.8.60">
    <property type="match status" value="1"/>
</dbReference>
<dbReference type="EC" id="3.4.21.53" evidence="10 11"/>
<evidence type="ECO:0000256" key="6">
    <source>
        <dbReference type="ARBA" id="ARBA00022825"/>
    </source>
</evidence>
<comment type="induction">
    <text evidence="10">By heat shock.</text>
</comment>
<dbReference type="SUPFAM" id="SSF54211">
    <property type="entry name" value="Ribosomal protein S5 domain 2-like"/>
    <property type="match status" value="1"/>
</dbReference>
<dbReference type="SMART" id="SM00464">
    <property type="entry name" value="LON"/>
    <property type="match status" value="1"/>
</dbReference>
<dbReference type="HAMAP" id="MF_01973">
    <property type="entry name" value="lon_bact"/>
    <property type="match status" value="1"/>
</dbReference>
<reference evidence="19 20" key="1">
    <citation type="submission" date="2017-08" db="EMBL/GenBank/DDBJ databases">
        <title>Infants hospitalized years apart are colonized by the same room-sourced microbial strains.</title>
        <authorList>
            <person name="Brooks B."/>
            <person name="Olm M.R."/>
            <person name="Firek B.A."/>
            <person name="Baker R."/>
            <person name="Thomas B.C."/>
            <person name="Morowitz M.J."/>
            <person name="Banfield J.F."/>
        </authorList>
    </citation>
    <scope>NUCLEOTIDE SEQUENCE [LARGE SCALE GENOMIC DNA]</scope>
    <source>
        <strain evidence="19">S2_018_000_R2_104</strain>
    </source>
</reference>
<dbReference type="GO" id="GO:0005737">
    <property type="term" value="C:cytoplasm"/>
    <property type="evidence" value="ECO:0007669"/>
    <property type="project" value="UniProtKB-SubCell"/>
</dbReference>
<dbReference type="Gene3D" id="3.30.230.10">
    <property type="match status" value="1"/>
</dbReference>
<dbReference type="Gene3D" id="3.40.50.300">
    <property type="entry name" value="P-loop containing nucleotide triphosphate hydrolases"/>
    <property type="match status" value="1"/>
</dbReference>
<evidence type="ECO:0000313" key="19">
    <source>
        <dbReference type="EMBL" id="PZO85749.1"/>
    </source>
</evidence>
<dbReference type="InterPro" id="IPR027543">
    <property type="entry name" value="Lon_bac"/>
</dbReference>
<dbReference type="GO" id="GO:0005524">
    <property type="term" value="F:ATP binding"/>
    <property type="evidence" value="ECO:0007669"/>
    <property type="project" value="UniProtKB-UniRule"/>
</dbReference>
<keyword evidence="3 10" id="KW-0645">Protease</keyword>
<dbReference type="Pfam" id="PF05362">
    <property type="entry name" value="Lon_C"/>
    <property type="match status" value="1"/>
</dbReference>
<sequence>MGVFTKDKEAYAVLPLRDIVVFPHMIVPLFVGREKSVKALEHVMQESKKILLVTQKSPSQDDPTSEDIHMVGTIGSILQLLKLPDGTVKVLVEGLERVEIESFTGQTDFIEAHIKLLVDGSEQGEELEALSRATMAQFEQYVKLNKKIPPEVIVSVNQIDEPSKMADTIASHLTLKIEDKQDLLSTSNTNERLEKIYGFMEGEIGVLQVEKRIRNRVKRQMEKTQREYYLNEQMKAIQKELGEGEDGLDEIGELEKKISETRLSKEAHEKARAEVKKLRQMSPMSAEATVVRNYLDWVLSVPWDKRSRVKKDIKEAKKILDADHFGLEKVKERILEYLAVQQRTGKVKGSILCLVGPPGVGKTSLATSIAKATNRNFVRMSLGGVRDESEVRGHRRTYIGALPGKIIQGTKKAKTSNPLFLLDEIDKLASDWRGDPSSALLEVLDPEQNEKFNDHYLELDYDLSDVMFICTANSLRMPQPLLDRMEVIRLSGYTEDEKIQIVRQHLLKKQIKAAGLKASEFAINDLAIRDLIRYYTREAGVRSLEREVANLCRKAIKEILMKGKTKVSITPGNLEKFAGIRKFRYGEADDQDRVGIVNGLAYTEFGGDLLSIEAVTMPGKDGKVSTTGNLKDVMKESITVAEMLIKSRAAKFGIEYEKLKETNVHVHVPEGATPKDGPSAGAAMTTAIISALSDIEVRRDIAMTGEINLRGYVTEIGGLKEKLLAAHRGGIRKVLIPKDNAKDLPDIPDKVKKGLQIVPVNTIEEVLAHALVKIPEPIQTDGEKIEPIRKESAENKGEGVIRH</sequence>
<dbReference type="PANTHER" id="PTHR10046">
    <property type="entry name" value="ATP DEPENDENT LON PROTEASE FAMILY MEMBER"/>
    <property type="match status" value="1"/>
</dbReference>
<dbReference type="Proteomes" id="UP000249557">
    <property type="component" value="Unassembled WGS sequence"/>
</dbReference>
<evidence type="ECO:0000256" key="13">
    <source>
        <dbReference type="PIRSR" id="PIRSR001174-2"/>
    </source>
</evidence>
<keyword evidence="2 10" id="KW-0963">Cytoplasm</keyword>
<evidence type="ECO:0000259" key="17">
    <source>
        <dbReference type="PROSITE" id="PS51786"/>
    </source>
</evidence>
<dbReference type="AlphaFoldDB" id="A0A2W4ZZY2"/>
<evidence type="ECO:0000256" key="14">
    <source>
        <dbReference type="PROSITE-ProRule" id="PRU01122"/>
    </source>
</evidence>
<comment type="similarity">
    <text evidence="10 11 14 15">Belongs to the peptidase S16 family.</text>
</comment>
<dbReference type="SUPFAM" id="SSF88697">
    <property type="entry name" value="PUA domain-like"/>
    <property type="match status" value="1"/>
</dbReference>
<dbReference type="InterPro" id="IPR054594">
    <property type="entry name" value="Lon_lid"/>
</dbReference>
<dbReference type="InterPro" id="IPR003593">
    <property type="entry name" value="AAA+_ATPase"/>
</dbReference>
<organism evidence="19 20">
    <name type="scientific">Micavibrio aeruginosavorus</name>
    <dbReference type="NCBI Taxonomy" id="349221"/>
    <lineage>
        <taxon>Bacteria</taxon>
        <taxon>Pseudomonadati</taxon>
        <taxon>Bdellovibrionota</taxon>
        <taxon>Bdellovibrionia</taxon>
        <taxon>Bdellovibrionales</taxon>
        <taxon>Pseudobdellovibrionaceae</taxon>
        <taxon>Micavibrio</taxon>
    </lineage>
</organism>
<dbReference type="Gene3D" id="1.20.5.5270">
    <property type="match status" value="1"/>
</dbReference>
<dbReference type="InterPro" id="IPR014721">
    <property type="entry name" value="Ribsml_uS5_D2-typ_fold_subgr"/>
</dbReference>
<comment type="catalytic activity">
    <reaction evidence="9 10 11 14">
        <text>Hydrolysis of proteins in presence of ATP.</text>
        <dbReference type="EC" id="3.4.21.53"/>
    </reaction>
</comment>
<dbReference type="CDD" id="cd19500">
    <property type="entry name" value="RecA-like_Lon"/>
    <property type="match status" value="1"/>
</dbReference>
<dbReference type="FunFam" id="3.40.50.300:FF:000021">
    <property type="entry name" value="Lon protease homolog"/>
    <property type="match status" value="1"/>
</dbReference>
<dbReference type="FunFam" id="1.20.58.1480:FF:000001">
    <property type="entry name" value="Lon protease"/>
    <property type="match status" value="1"/>
</dbReference>
<keyword evidence="5 10" id="KW-0378">Hydrolase</keyword>
<name>A0A2W4ZZY2_9BACT</name>
<dbReference type="Pfam" id="PF22667">
    <property type="entry name" value="Lon_lid"/>
    <property type="match status" value="1"/>
</dbReference>
<evidence type="ECO:0000313" key="20">
    <source>
        <dbReference type="Proteomes" id="UP000249557"/>
    </source>
</evidence>
<feature type="region of interest" description="Disordered" evidence="16">
    <location>
        <begin position="783"/>
        <end position="803"/>
    </location>
</feature>
<dbReference type="GO" id="GO:0016887">
    <property type="term" value="F:ATP hydrolysis activity"/>
    <property type="evidence" value="ECO:0007669"/>
    <property type="project" value="UniProtKB-UniRule"/>
</dbReference>
<evidence type="ECO:0000256" key="12">
    <source>
        <dbReference type="PIRSR" id="PIRSR001174-1"/>
    </source>
</evidence>
<dbReference type="PROSITE" id="PS51787">
    <property type="entry name" value="LON_N"/>
    <property type="match status" value="1"/>
</dbReference>
<feature type="active site" evidence="10 12">
    <location>
        <position position="679"/>
    </location>
</feature>
<comment type="caution">
    <text evidence="19">The sequence shown here is derived from an EMBL/GenBank/DDBJ whole genome shotgun (WGS) entry which is preliminary data.</text>
</comment>
<dbReference type="PROSITE" id="PS51786">
    <property type="entry name" value="LON_PROTEOLYTIC"/>
    <property type="match status" value="1"/>
</dbReference>
<dbReference type="SMART" id="SM00382">
    <property type="entry name" value="AAA"/>
    <property type="match status" value="1"/>
</dbReference>
<dbReference type="InterPro" id="IPR027065">
    <property type="entry name" value="Lon_Prtase"/>
</dbReference>
<evidence type="ECO:0000256" key="7">
    <source>
        <dbReference type="ARBA" id="ARBA00022840"/>
    </source>
</evidence>
<dbReference type="GO" id="GO:0043565">
    <property type="term" value="F:sequence-specific DNA binding"/>
    <property type="evidence" value="ECO:0007669"/>
    <property type="project" value="UniProtKB-UniRule"/>
</dbReference>
<evidence type="ECO:0000256" key="9">
    <source>
        <dbReference type="ARBA" id="ARBA00050665"/>
    </source>
</evidence>
<feature type="domain" description="Lon proteolytic" evidence="17">
    <location>
        <begin position="591"/>
        <end position="773"/>
    </location>
</feature>
<dbReference type="PIRSF" id="PIRSF001174">
    <property type="entry name" value="Lon_proteas"/>
    <property type="match status" value="1"/>
</dbReference>
<dbReference type="GO" id="GO:0006515">
    <property type="term" value="P:protein quality control for misfolded or incompletely synthesized proteins"/>
    <property type="evidence" value="ECO:0007669"/>
    <property type="project" value="UniProtKB-UniRule"/>
</dbReference>
<evidence type="ECO:0000256" key="8">
    <source>
        <dbReference type="ARBA" id="ARBA00023016"/>
    </source>
</evidence>